<evidence type="ECO:0000256" key="13">
    <source>
        <dbReference type="SAM" id="MobiDB-lite"/>
    </source>
</evidence>
<evidence type="ECO:0000256" key="7">
    <source>
        <dbReference type="ARBA" id="ARBA00023128"/>
    </source>
</evidence>
<feature type="region of interest" description="Disordered" evidence="13">
    <location>
        <begin position="948"/>
        <end position="974"/>
    </location>
</feature>
<name>A0A834GU63_RHOSS</name>
<evidence type="ECO:0000256" key="12">
    <source>
        <dbReference type="PROSITE-ProRule" id="PRU00047"/>
    </source>
</evidence>
<dbReference type="GO" id="GO:0003676">
    <property type="term" value="F:nucleic acid binding"/>
    <property type="evidence" value="ECO:0007669"/>
    <property type="project" value="InterPro"/>
</dbReference>
<evidence type="ECO:0000256" key="6">
    <source>
        <dbReference type="ARBA" id="ARBA00023010"/>
    </source>
</evidence>
<evidence type="ECO:0000256" key="5">
    <source>
        <dbReference type="ARBA" id="ARBA00023002"/>
    </source>
</evidence>
<keyword evidence="9" id="KW-1015">Disulfide bond</keyword>
<comment type="caution">
    <text evidence="15">The sequence shown here is derived from an EMBL/GenBank/DDBJ whole genome shotgun (WGS) entry which is preliminary data.</text>
</comment>
<dbReference type="OrthoDB" id="7481291at2759"/>
<accession>A0A834GU63</accession>
<evidence type="ECO:0000256" key="9">
    <source>
        <dbReference type="ARBA" id="ARBA00023157"/>
    </source>
</evidence>
<keyword evidence="4" id="KW-0653">Protein transport</keyword>
<dbReference type="FunFam" id="1.10.287.2900:FF:000003">
    <property type="entry name" value="mitochondrial intermembrane space import and assembly protein 40"/>
    <property type="match status" value="1"/>
</dbReference>
<keyword evidence="12" id="KW-0479">Metal-binding</keyword>
<evidence type="ECO:0000256" key="2">
    <source>
        <dbReference type="ARBA" id="ARBA00004569"/>
    </source>
</evidence>
<feature type="region of interest" description="Disordered" evidence="13">
    <location>
        <begin position="1084"/>
        <end position="1117"/>
    </location>
</feature>
<dbReference type="Gene3D" id="3.60.10.10">
    <property type="entry name" value="Endonuclease/exonuclease/phosphatase"/>
    <property type="match status" value="1"/>
</dbReference>
<dbReference type="Pfam" id="PF03372">
    <property type="entry name" value="Exo_endo_phos"/>
    <property type="match status" value="1"/>
</dbReference>
<keyword evidence="7" id="KW-0496">Mitochondrion</keyword>
<evidence type="ECO:0000256" key="4">
    <source>
        <dbReference type="ARBA" id="ARBA00022927"/>
    </source>
</evidence>
<proteinExistence type="predicted"/>
<keyword evidence="8" id="KW-0576">Peroxisome</keyword>
<dbReference type="EMBL" id="WJXA01000007">
    <property type="protein sequence ID" value="KAF7139095.1"/>
    <property type="molecule type" value="Genomic_DNA"/>
</dbReference>
<evidence type="ECO:0000313" key="15">
    <source>
        <dbReference type="EMBL" id="KAF7139095.1"/>
    </source>
</evidence>
<evidence type="ECO:0000259" key="14">
    <source>
        <dbReference type="PROSITE" id="PS50158"/>
    </source>
</evidence>
<feature type="compositionally biased region" description="Polar residues" evidence="13">
    <location>
        <begin position="1107"/>
        <end position="1117"/>
    </location>
</feature>
<dbReference type="PROSITE" id="PS50158">
    <property type="entry name" value="ZF_CCHC"/>
    <property type="match status" value="1"/>
</dbReference>
<dbReference type="Pfam" id="PF14392">
    <property type="entry name" value="zf-CCHC_4"/>
    <property type="match status" value="1"/>
</dbReference>
<dbReference type="InterPro" id="IPR005135">
    <property type="entry name" value="Endo/exonuclease/phosphatase"/>
</dbReference>
<dbReference type="GO" id="GO:0005758">
    <property type="term" value="C:mitochondrial intermembrane space"/>
    <property type="evidence" value="ECO:0007669"/>
    <property type="project" value="UniProtKB-SubCell"/>
</dbReference>
<dbReference type="InterPro" id="IPR025558">
    <property type="entry name" value="DUF4283"/>
</dbReference>
<dbReference type="PANTHER" id="PTHR31286:SF178">
    <property type="entry name" value="DUF4283 DOMAIN-CONTAINING PROTEIN"/>
    <property type="match status" value="1"/>
</dbReference>
<sequence>MDAVDILDLEEGAGESGEINNLCLVGKVFTPKPFNVTAITNICTSAWKTRAPFSVVPWGGNIFLFRFEEIEDKNEILKEGPWSVMNSLMVLKPLMEGSVVSDVVFSHCPFWVQIHGLPVEKMTRANAEIIGKRFGKLLALESSTDGFLLGRSFLRVRVEINLSDPLPKGFWLRRKSEAGRDLWISYQYEKLSDFCYACGRIGHDNRGCRFVQRGGEASSGYGPELRTGRVRKSTIPIEEIRKQVDEAEIRVAQLLSRRPVIQSNEDDERVTGTSVERVMTPFFQQDHPSPVGLGVPHSPDHFDVLAGTGVNDPHATDSSACLSHLIPIKTGPKHSHSPNLELAQSSSNNSVYFVTEPTDSPKSSLSEPSLSNLAYLITETVTPPNSPPVLTQPNPSNLPLISSPNATLSPTRITNSYIMDTALASVFNTLAIKRKANDSGEDTGRSKILRLCAPDPNPLQPGAKPRTTRTYRKADDALLCDVSIKQAYECSGDDFSSLPFEAGIGRTLTSQVLGDLVSKNRPSIVFLMETKNNKAFLETIRRRLGFDASNYVDPVGLAGGLALWWKNEVSIDVEISTKNIVHTVVTDKVDSSIWASTFVYGCPSRVGRDQVWEELRCIGQSEMLPWLCMGDFNEVLSIGDKVGGNLPSQSRLSSFHEMLNACGLVDLGFKGPKYTWRNNRTDGGFIMERIDMAFANSKWRELHDKALVLVEAAIGSDHNPLILNTSFPLNKVVKPFRFESFWTTEEECKSIISEAWLQVYDGSKMAQVCKKLRGCKEKLKVWNRVKFGDLRFQIAVIKDQLVDVQKKIEQEYKAELVEIEKGLLCKLEDLWQKDALFWHQRSRIKWLQLGDKNSRFFHLSTIQRRQRNQVVKLKDEDGIWHTNSKEIAGIIKSHFQSLYSAPPSRDFDDLLSLIDPIVSLETNVALVKPISRDEVRLAIMGQVQSDGAATDDRLQQSGAHSSSSSSSPPPPQQASMESLIAGIFRLAFSAVVPREVYGGELKEAAAFGNTENGSLDEKAQKALECPCIADLRKGPCGTQFSGAFLCFLKSTAEEKGSDCVHPFVALQSCIKANPNAFAKDVLEDDDDEVKEEEEPAQEYKIIPPEWSTKSQSPRQRL</sequence>
<evidence type="ECO:0000313" key="16">
    <source>
        <dbReference type="Proteomes" id="UP000626092"/>
    </source>
</evidence>
<dbReference type="Proteomes" id="UP000626092">
    <property type="component" value="Unassembled WGS sequence"/>
</dbReference>
<keyword evidence="10" id="KW-0676">Redox-active center</keyword>
<dbReference type="AlphaFoldDB" id="A0A834GU63"/>
<feature type="compositionally biased region" description="Acidic residues" evidence="13">
    <location>
        <begin position="1084"/>
        <end position="1096"/>
    </location>
</feature>
<dbReference type="Pfam" id="PF14111">
    <property type="entry name" value="DUF4283"/>
    <property type="match status" value="1"/>
</dbReference>
<keyword evidence="3" id="KW-0813">Transport</keyword>
<evidence type="ECO:0000256" key="1">
    <source>
        <dbReference type="ARBA" id="ARBA00004253"/>
    </source>
</evidence>
<dbReference type="GO" id="GO:0015031">
    <property type="term" value="P:protein transport"/>
    <property type="evidence" value="ECO:0007669"/>
    <property type="project" value="UniProtKB-KW"/>
</dbReference>
<dbReference type="Gene3D" id="1.10.287.2900">
    <property type="match status" value="1"/>
</dbReference>
<keyword evidence="16" id="KW-1185">Reference proteome</keyword>
<dbReference type="GO" id="GO:0008270">
    <property type="term" value="F:zinc ion binding"/>
    <property type="evidence" value="ECO:0007669"/>
    <property type="project" value="UniProtKB-KW"/>
</dbReference>
<evidence type="ECO:0000256" key="3">
    <source>
        <dbReference type="ARBA" id="ARBA00022448"/>
    </source>
</evidence>
<feature type="compositionally biased region" description="Low complexity" evidence="13">
    <location>
        <begin position="955"/>
        <end position="966"/>
    </location>
</feature>
<gene>
    <name evidence="15" type="ORF">RHSIM_Rhsim07G0213000</name>
</gene>
<feature type="domain" description="CCHC-type" evidence="14">
    <location>
        <begin position="195"/>
        <end position="209"/>
    </location>
</feature>
<evidence type="ECO:0000256" key="8">
    <source>
        <dbReference type="ARBA" id="ARBA00023140"/>
    </source>
</evidence>
<dbReference type="GO" id="GO:0016491">
    <property type="term" value="F:oxidoreductase activity"/>
    <property type="evidence" value="ECO:0007669"/>
    <property type="project" value="UniProtKB-KW"/>
</dbReference>
<dbReference type="InterPro" id="IPR025836">
    <property type="entry name" value="Zn_knuckle_CX2CX4HX4C"/>
</dbReference>
<dbReference type="InterPro" id="IPR001878">
    <property type="entry name" value="Znf_CCHC"/>
</dbReference>
<organism evidence="15 16">
    <name type="scientific">Rhododendron simsii</name>
    <name type="common">Sims's rhododendron</name>
    <dbReference type="NCBI Taxonomy" id="118357"/>
    <lineage>
        <taxon>Eukaryota</taxon>
        <taxon>Viridiplantae</taxon>
        <taxon>Streptophyta</taxon>
        <taxon>Embryophyta</taxon>
        <taxon>Tracheophyta</taxon>
        <taxon>Spermatophyta</taxon>
        <taxon>Magnoliopsida</taxon>
        <taxon>eudicotyledons</taxon>
        <taxon>Gunneridae</taxon>
        <taxon>Pentapetalae</taxon>
        <taxon>asterids</taxon>
        <taxon>Ericales</taxon>
        <taxon>Ericaceae</taxon>
        <taxon>Ericoideae</taxon>
        <taxon>Rhodoreae</taxon>
        <taxon>Rhododendron</taxon>
    </lineage>
</organism>
<protein>
    <recommendedName>
        <fullName evidence="11">Mitochondrial intermembrane space import and assembly protein 40 homolog</fullName>
    </recommendedName>
</protein>
<dbReference type="InterPro" id="IPR040256">
    <property type="entry name" value="At4g02000-like"/>
</dbReference>
<keyword evidence="12" id="KW-0862">Zinc</keyword>
<reference evidence="15" key="1">
    <citation type="submission" date="2019-11" db="EMBL/GenBank/DDBJ databases">
        <authorList>
            <person name="Liu Y."/>
            <person name="Hou J."/>
            <person name="Li T.-Q."/>
            <person name="Guan C.-H."/>
            <person name="Wu X."/>
            <person name="Wu H.-Z."/>
            <person name="Ling F."/>
            <person name="Zhang R."/>
            <person name="Shi X.-G."/>
            <person name="Ren J.-P."/>
            <person name="Chen E.-F."/>
            <person name="Sun J.-M."/>
        </authorList>
    </citation>
    <scope>NUCLEOTIDE SEQUENCE</scope>
    <source>
        <strain evidence="15">Adult_tree_wgs_1</strain>
        <tissue evidence="15">Leaves</tissue>
    </source>
</reference>
<keyword evidence="6" id="KW-0811">Translocation</keyword>
<dbReference type="InterPro" id="IPR036691">
    <property type="entry name" value="Endo/exonu/phosph_ase_sf"/>
</dbReference>
<evidence type="ECO:0000256" key="11">
    <source>
        <dbReference type="ARBA" id="ARBA00067557"/>
    </source>
</evidence>
<evidence type="ECO:0000256" key="10">
    <source>
        <dbReference type="ARBA" id="ARBA00023284"/>
    </source>
</evidence>
<comment type="subcellular location">
    <subcellularLocation>
        <location evidence="2">Mitochondrion intermembrane space</location>
    </subcellularLocation>
    <subcellularLocation>
        <location evidence="1">Peroxisome matrix</location>
    </subcellularLocation>
</comment>
<keyword evidence="12" id="KW-0863">Zinc-finger</keyword>
<dbReference type="GO" id="GO:0005782">
    <property type="term" value="C:peroxisomal matrix"/>
    <property type="evidence" value="ECO:0007669"/>
    <property type="project" value="UniProtKB-SubCell"/>
</dbReference>
<dbReference type="PANTHER" id="PTHR31286">
    <property type="entry name" value="GLYCINE-RICH CELL WALL STRUCTURAL PROTEIN 1.8-LIKE"/>
    <property type="match status" value="1"/>
</dbReference>
<keyword evidence="5" id="KW-0560">Oxidoreductase</keyword>
<dbReference type="SUPFAM" id="SSF56219">
    <property type="entry name" value="DNase I-like"/>
    <property type="match status" value="1"/>
</dbReference>